<proteinExistence type="predicted"/>
<organism evidence="1 2">
    <name type="scientific">Anabarilius grahami</name>
    <name type="common">Kanglang fish</name>
    <name type="synonym">Barilius grahami</name>
    <dbReference type="NCBI Taxonomy" id="495550"/>
    <lineage>
        <taxon>Eukaryota</taxon>
        <taxon>Metazoa</taxon>
        <taxon>Chordata</taxon>
        <taxon>Craniata</taxon>
        <taxon>Vertebrata</taxon>
        <taxon>Euteleostomi</taxon>
        <taxon>Actinopterygii</taxon>
        <taxon>Neopterygii</taxon>
        <taxon>Teleostei</taxon>
        <taxon>Ostariophysi</taxon>
        <taxon>Cypriniformes</taxon>
        <taxon>Xenocyprididae</taxon>
        <taxon>Xenocypridinae</taxon>
        <taxon>Xenocypridinae incertae sedis</taxon>
        <taxon>Anabarilius</taxon>
    </lineage>
</organism>
<dbReference type="AlphaFoldDB" id="A0A3N0YQP3"/>
<reference evidence="1 2" key="1">
    <citation type="submission" date="2018-10" db="EMBL/GenBank/DDBJ databases">
        <title>Genome assembly for a Yunnan-Guizhou Plateau 3E fish, Anabarilius grahami (Regan), and its evolutionary and genetic applications.</title>
        <authorList>
            <person name="Jiang W."/>
        </authorList>
    </citation>
    <scope>NUCLEOTIDE SEQUENCE [LARGE SCALE GENOMIC DNA]</scope>
    <source>
        <strain evidence="1">AG-KIZ</strain>
        <tissue evidence="1">Muscle</tissue>
    </source>
</reference>
<dbReference type="Proteomes" id="UP000281406">
    <property type="component" value="Unassembled WGS sequence"/>
</dbReference>
<accession>A0A3N0YQP3</accession>
<keyword evidence="2" id="KW-1185">Reference proteome</keyword>
<protein>
    <submittedName>
        <fullName evidence="1">Uncharacterized protein</fullName>
    </submittedName>
</protein>
<sequence>MEVDLDCGAVTGLDCGAEGRGGMAGLGHRAVDHGALVDVDRGTEGRDAIAWAMEQWTMERWWTWTVEQRVVVQWQAWAMQQWTMERWWTWTVEQRVVVQWQAWAMQQWTMEHWWTWTVEQWQARAGRIFTSRCQRFWKGCGGRHQLGKACDRNVCGPHTSDGDSYNRQHCGQRDIVRDHHTWPLDHWKRWGMGHSQLRTSLRGREYYTPKKNLL</sequence>
<name>A0A3N0YQP3_ANAGA</name>
<evidence type="ECO:0000313" key="2">
    <source>
        <dbReference type="Proteomes" id="UP000281406"/>
    </source>
</evidence>
<comment type="caution">
    <text evidence="1">The sequence shown here is derived from an EMBL/GenBank/DDBJ whole genome shotgun (WGS) entry which is preliminary data.</text>
</comment>
<dbReference type="EMBL" id="RJVU01029436">
    <property type="protein sequence ID" value="ROL48529.1"/>
    <property type="molecule type" value="Genomic_DNA"/>
</dbReference>
<gene>
    <name evidence="1" type="ORF">DPX16_12145</name>
</gene>
<evidence type="ECO:0000313" key="1">
    <source>
        <dbReference type="EMBL" id="ROL48529.1"/>
    </source>
</evidence>